<organism evidence="1 2">
    <name type="scientific">Vespula germanica</name>
    <name type="common">German yellow jacket</name>
    <name type="synonym">Paravespula germanica</name>
    <dbReference type="NCBI Taxonomy" id="30212"/>
    <lineage>
        <taxon>Eukaryota</taxon>
        <taxon>Metazoa</taxon>
        <taxon>Ecdysozoa</taxon>
        <taxon>Arthropoda</taxon>
        <taxon>Hexapoda</taxon>
        <taxon>Insecta</taxon>
        <taxon>Pterygota</taxon>
        <taxon>Neoptera</taxon>
        <taxon>Endopterygota</taxon>
        <taxon>Hymenoptera</taxon>
        <taxon>Apocrita</taxon>
        <taxon>Aculeata</taxon>
        <taxon>Vespoidea</taxon>
        <taxon>Vespidae</taxon>
        <taxon>Vespinae</taxon>
        <taxon>Vespula</taxon>
    </lineage>
</organism>
<dbReference type="Proteomes" id="UP000617340">
    <property type="component" value="Unassembled WGS sequence"/>
</dbReference>
<dbReference type="AlphaFoldDB" id="A0A834MXG1"/>
<gene>
    <name evidence="1" type="ORF">HZH68_012951</name>
</gene>
<evidence type="ECO:0000313" key="2">
    <source>
        <dbReference type="Proteomes" id="UP000617340"/>
    </source>
</evidence>
<dbReference type="EMBL" id="JACSDZ010000014">
    <property type="protein sequence ID" value="KAF7387274.1"/>
    <property type="molecule type" value="Genomic_DNA"/>
</dbReference>
<sequence length="106" mass="12520">MGEIEYAEDADIQSINGWDRLLVFYRFLMPMILQTITRKRLEGDSEEEVKNEFRLGSWRFRVGSSTFGEDLSKLETITTEREDNVTSLPRKIWNKFGTKRPVLETR</sequence>
<reference evidence="1" key="1">
    <citation type="journal article" date="2020" name="G3 (Bethesda)">
        <title>High-Quality Assemblies for Three Invasive Social Wasps from the &lt;i&gt;Vespula&lt;/i&gt; Genus.</title>
        <authorList>
            <person name="Harrop T.W.R."/>
            <person name="Guhlin J."/>
            <person name="McLaughlin G.M."/>
            <person name="Permina E."/>
            <person name="Stockwell P."/>
            <person name="Gilligan J."/>
            <person name="Le Lec M.F."/>
            <person name="Gruber M.A.M."/>
            <person name="Quinn O."/>
            <person name="Lovegrove M."/>
            <person name="Duncan E.J."/>
            <person name="Remnant E.J."/>
            <person name="Van Eeckhoven J."/>
            <person name="Graham B."/>
            <person name="Knapp R.A."/>
            <person name="Langford K.W."/>
            <person name="Kronenberg Z."/>
            <person name="Press M.O."/>
            <person name="Eacker S.M."/>
            <person name="Wilson-Rankin E.E."/>
            <person name="Purcell J."/>
            <person name="Lester P.J."/>
            <person name="Dearden P.K."/>
        </authorList>
    </citation>
    <scope>NUCLEOTIDE SEQUENCE</scope>
    <source>
        <strain evidence="1">Linc-1</strain>
    </source>
</reference>
<name>A0A834MXG1_VESGE</name>
<accession>A0A834MXG1</accession>
<protein>
    <submittedName>
        <fullName evidence="1">Uncharacterized protein</fullName>
    </submittedName>
</protein>
<evidence type="ECO:0000313" key="1">
    <source>
        <dbReference type="EMBL" id="KAF7387274.1"/>
    </source>
</evidence>
<keyword evidence="2" id="KW-1185">Reference proteome</keyword>
<proteinExistence type="predicted"/>
<comment type="caution">
    <text evidence="1">The sequence shown here is derived from an EMBL/GenBank/DDBJ whole genome shotgun (WGS) entry which is preliminary data.</text>
</comment>